<comment type="caution">
    <text evidence="2">The sequence shown here is derived from an EMBL/GenBank/DDBJ whole genome shotgun (WGS) entry which is preliminary data.</text>
</comment>
<gene>
    <name evidence="2" type="ORF">LSAT_V11C800415330</name>
</gene>
<dbReference type="Proteomes" id="UP000235145">
    <property type="component" value="Unassembled WGS sequence"/>
</dbReference>
<accession>A0A9R1UMC4</accession>
<proteinExistence type="predicted"/>
<feature type="region of interest" description="Disordered" evidence="1">
    <location>
        <begin position="1"/>
        <end position="69"/>
    </location>
</feature>
<organism evidence="2 3">
    <name type="scientific">Lactuca sativa</name>
    <name type="common">Garden lettuce</name>
    <dbReference type="NCBI Taxonomy" id="4236"/>
    <lineage>
        <taxon>Eukaryota</taxon>
        <taxon>Viridiplantae</taxon>
        <taxon>Streptophyta</taxon>
        <taxon>Embryophyta</taxon>
        <taxon>Tracheophyta</taxon>
        <taxon>Spermatophyta</taxon>
        <taxon>Magnoliopsida</taxon>
        <taxon>eudicotyledons</taxon>
        <taxon>Gunneridae</taxon>
        <taxon>Pentapetalae</taxon>
        <taxon>asterids</taxon>
        <taxon>campanulids</taxon>
        <taxon>Asterales</taxon>
        <taxon>Asteraceae</taxon>
        <taxon>Cichorioideae</taxon>
        <taxon>Cichorieae</taxon>
        <taxon>Lactucinae</taxon>
        <taxon>Lactuca</taxon>
    </lineage>
</organism>
<reference evidence="2 3" key="1">
    <citation type="journal article" date="2017" name="Nat. Commun.">
        <title>Genome assembly with in vitro proximity ligation data and whole-genome triplication in lettuce.</title>
        <authorList>
            <person name="Reyes-Chin-Wo S."/>
            <person name="Wang Z."/>
            <person name="Yang X."/>
            <person name="Kozik A."/>
            <person name="Arikit S."/>
            <person name="Song C."/>
            <person name="Xia L."/>
            <person name="Froenicke L."/>
            <person name="Lavelle D.O."/>
            <person name="Truco M.J."/>
            <person name="Xia R."/>
            <person name="Zhu S."/>
            <person name="Xu C."/>
            <person name="Xu H."/>
            <person name="Xu X."/>
            <person name="Cox K."/>
            <person name="Korf I."/>
            <person name="Meyers B.C."/>
            <person name="Michelmore R.W."/>
        </authorList>
    </citation>
    <scope>NUCLEOTIDE SEQUENCE [LARGE SCALE GENOMIC DNA]</scope>
    <source>
        <strain evidence="3">cv. Salinas</strain>
        <tissue evidence="2">Seedlings</tissue>
    </source>
</reference>
<evidence type="ECO:0000313" key="2">
    <source>
        <dbReference type="EMBL" id="KAJ0189883.1"/>
    </source>
</evidence>
<evidence type="ECO:0000256" key="1">
    <source>
        <dbReference type="SAM" id="MobiDB-lite"/>
    </source>
</evidence>
<evidence type="ECO:0000313" key="3">
    <source>
        <dbReference type="Proteomes" id="UP000235145"/>
    </source>
</evidence>
<dbReference type="EMBL" id="NBSK02000008">
    <property type="protein sequence ID" value="KAJ0189883.1"/>
    <property type="molecule type" value="Genomic_DNA"/>
</dbReference>
<name>A0A9R1UMC4_LACSA</name>
<keyword evidence="3" id="KW-1185">Reference proteome</keyword>
<sequence>MKLKSKDAPKWKELSERVSQTSSDSKRLRNPNGTSQQSKTRTHIAINDNLTDLEDEQPLRQPIGRNKAKKAVSSAWRSINMMGFSHKNILCAHANPNAWI</sequence>
<evidence type="ECO:0008006" key="4">
    <source>
        <dbReference type="Google" id="ProtNLM"/>
    </source>
</evidence>
<protein>
    <recommendedName>
        <fullName evidence="4">No apical meristem-associated C-terminal domain-containing protein</fullName>
    </recommendedName>
</protein>
<dbReference type="AlphaFoldDB" id="A0A9R1UMC4"/>
<feature type="compositionally biased region" description="Basic and acidic residues" evidence="1">
    <location>
        <begin position="1"/>
        <end position="16"/>
    </location>
</feature>